<dbReference type="AlphaFoldDB" id="A0A9Q8CJL0"/>
<organism evidence="2 3">
    <name type="scientific">Macrococcus carouselicus</name>
    <dbReference type="NCBI Taxonomy" id="69969"/>
    <lineage>
        <taxon>Bacteria</taxon>
        <taxon>Bacillati</taxon>
        <taxon>Bacillota</taxon>
        <taxon>Bacilli</taxon>
        <taxon>Bacillales</taxon>
        <taxon>Staphylococcaceae</taxon>
        <taxon>Macrococcus</taxon>
    </lineage>
</organism>
<dbReference type="Proteomes" id="UP000295280">
    <property type="component" value="Unassembled WGS sequence"/>
</dbReference>
<reference evidence="2 3" key="1">
    <citation type="submission" date="2019-01" db="EMBL/GenBank/DDBJ databases">
        <title>Draft genome sequences of the type strains of six Macrococcus species.</title>
        <authorList>
            <person name="Mazhar S."/>
            <person name="Altermann E."/>
            <person name="Hill C."/>
            <person name="Mcauliffe O."/>
        </authorList>
    </citation>
    <scope>NUCLEOTIDE SEQUENCE [LARGE SCALE GENOMIC DNA]</scope>
    <source>
        <strain evidence="2 3">ATCC 51828</strain>
    </source>
</reference>
<keyword evidence="1" id="KW-0812">Transmembrane</keyword>
<accession>A0A9Q8CJL0</accession>
<evidence type="ECO:0000313" key="2">
    <source>
        <dbReference type="EMBL" id="TDL95525.1"/>
    </source>
</evidence>
<keyword evidence="1" id="KW-0472">Membrane</keyword>
<comment type="caution">
    <text evidence="2">The sequence shown here is derived from an EMBL/GenBank/DDBJ whole genome shotgun (WGS) entry which is preliminary data.</text>
</comment>
<evidence type="ECO:0000313" key="3">
    <source>
        <dbReference type="Proteomes" id="UP000295280"/>
    </source>
</evidence>
<sequence>MEDLNREENIVLKETYGIKANLRITTSNVIYPIEFLRKIGIFFAITIRSLIVSILAFFGIGVLVTLFLMTSPLRAKFLWLPTIIIFIALLMLLCQYAFINPSYGSFFSVGSSMANQLKEFKKVIKGKMARDRDNDIEEVDETGLIKFKSGSFGKVVSIDGSTSLVAFPSEIRDQERRAIRYHNTRERTTAEIDITSSQKQNADKQINNTKHLIRANTHPAIIANQRQEEYFLANKVNGKKSTIIQYKLLRDDTQKGLELTLEHLYRYEAEGYYYSVIELGKEETEEVLRDIYFLK</sequence>
<keyword evidence="1" id="KW-1133">Transmembrane helix</keyword>
<dbReference type="EMBL" id="SCWD01000006">
    <property type="protein sequence ID" value="TDL95525.1"/>
    <property type="molecule type" value="Genomic_DNA"/>
</dbReference>
<feature type="transmembrane region" description="Helical" evidence="1">
    <location>
        <begin position="41"/>
        <end position="70"/>
    </location>
</feature>
<proteinExistence type="predicted"/>
<evidence type="ECO:0000256" key="1">
    <source>
        <dbReference type="SAM" id="Phobius"/>
    </source>
</evidence>
<name>A0A9Q8CJL0_9STAP</name>
<keyword evidence="3" id="KW-1185">Reference proteome</keyword>
<dbReference type="RefSeq" id="WP_133418373.1">
    <property type="nucleotide sequence ID" value="NZ_SCWD01000006.1"/>
</dbReference>
<protein>
    <submittedName>
        <fullName evidence="2">Uncharacterized protein</fullName>
    </submittedName>
</protein>
<feature type="transmembrane region" description="Helical" evidence="1">
    <location>
        <begin position="77"/>
        <end position="98"/>
    </location>
</feature>
<gene>
    <name evidence="2" type="ORF">ERX40_10100</name>
</gene>